<reference evidence="4 5" key="1">
    <citation type="submission" date="2018-06" db="EMBL/GenBank/DDBJ databases">
        <authorList>
            <consortium name="Pathogen Informatics"/>
            <person name="Doyle S."/>
        </authorList>
    </citation>
    <scope>NUCLEOTIDE SEQUENCE [LARGE SCALE GENOMIC DNA]</scope>
    <source>
        <strain evidence="4 5">NCTC1934</strain>
    </source>
</reference>
<accession>A0A378Y910</accession>
<feature type="chain" id="PRO_5016928600" description="DUF8020 domain-containing protein" evidence="2">
    <location>
        <begin position="27"/>
        <end position="210"/>
    </location>
</feature>
<dbReference type="InterPro" id="IPR058333">
    <property type="entry name" value="DUF8020"/>
</dbReference>
<dbReference type="Proteomes" id="UP000255467">
    <property type="component" value="Unassembled WGS sequence"/>
</dbReference>
<dbReference type="RefSeq" id="WP_039817474.1">
    <property type="nucleotide sequence ID" value="NZ_UGRY01000002.1"/>
</dbReference>
<gene>
    <name evidence="4" type="ORF">NCTC1934_01026</name>
</gene>
<proteinExistence type="predicted"/>
<keyword evidence="2" id="KW-0732">Signal</keyword>
<feature type="transmembrane region" description="Helical" evidence="1">
    <location>
        <begin position="147"/>
        <end position="169"/>
    </location>
</feature>
<evidence type="ECO:0000313" key="4">
    <source>
        <dbReference type="EMBL" id="SUA73584.1"/>
    </source>
</evidence>
<sequence length="210" mass="20846">MTLSKITATALLTLGATALSAGIVHADPAAHVQPAPRAVAIHGNDHGVGYLVALSDDQRSAVTTLRSGRFVAAADSVVLLDDAGRTVTTLPLAFDIAGQRVELLPTVDAAGRQLTLSPVGAAATPLRDISAQDTFWAEFEKAKAAGIAGLVIGAAIGAVLGFPLGLFVIDFITVPVAAVVGGVIGGLAGLAIGGGQPLIDAAVAYASGQP</sequence>
<keyword evidence="1" id="KW-0472">Membrane</keyword>
<keyword evidence="1" id="KW-0812">Transmembrane</keyword>
<feature type="domain" description="DUF8020" evidence="3">
    <location>
        <begin position="47"/>
        <end position="119"/>
    </location>
</feature>
<evidence type="ECO:0000256" key="2">
    <source>
        <dbReference type="SAM" id="SignalP"/>
    </source>
</evidence>
<evidence type="ECO:0000256" key="1">
    <source>
        <dbReference type="SAM" id="Phobius"/>
    </source>
</evidence>
<keyword evidence="5" id="KW-1185">Reference proteome</keyword>
<protein>
    <recommendedName>
        <fullName evidence="3">DUF8020 domain-containing protein</fullName>
    </recommendedName>
</protein>
<dbReference type="OrthoDB" id="4538626at2"/>
<evidence type="ECO:0000313" key="5">
    <source>
        <dbReference type="Proteomes" id="UP000255467"/>
    </source>
</evidence>
<dbReference type="AlphaFoldDB" id="A0A378Y910"/>
<name>A0A378Y910_9NOCA</name>
<dbReference type="EMBL" id="UGRY01000002">
    <property type="protein sequence ID" value="SUA73584.1"/>
    <property type="molecule type" value="Genomic_DNA"/>
</dbReference>
<keyword evidence="1" id="KW-1133">Transmembrane helix</keyword>
<organism evidence="4 5">
    <name type="scientific">Nocardia otitidiscaviarum</name>
    <dbReference type="NCBI Taxonomy" id="1823"/>
    <lineage>
        <taxon>Bacteria</taxon>
        <taxon>Bacillati</taxon>
        <taxon>Actinomycetota</taxon>
        <taxon>Actinomycetes</taxon>
        <taxon>Mycobacteriales</taxon>
        <taxon>Nocardiaceae</taxon>
        <taxon>Nocardia</taxon>
    </lineage>
</organism>
<feature type="transmembrane region" description="Helical" evidence="1">
    <location>
        <begin position="176"/>
        <end position="199"/>
    </location>
</feature>
<feature type="signal peptide" evidence="2">
    <location>
        <begin position="1"/>
        <end position="26"/>
    </location>
</feature>
<dbReference type="Pfam" id="PF26059">
    <property type="entry name" value="DUF8020"/>
    <property type="match status" value="1"/>
</dbReference>
<evidence type="ECO:0000259" key="3">
    <source>
        <dbReference type="Pfam" id="PF26059"/>
    </source>
</evidence>